<comment type="caution">
    <text evidence="6">The sequence shown here is derived from an EMBL/GenBank/DDBJ whole genome shotgun (WGS) entry which is preliminary data.</text>
</comment>
<evidence type="ECO:0000259" key="5">
    <source>
        <dbReference type="PROSITE" id="PS50977"/>
    </source>
</evidence>
<dbReference type="AlphaFoldDB" id="A0A0R0BDE4"/>
<dbReference type="Gene3D" id="1.10.357.10">
    <property type="entry name" value="Tetracycline Repressor, domain 2"/>
    <property type="match status" value="1"/>
</dbReference>
<sequence>MAVGTRDALVHTAENLMRTRGYSAFSYADLAEVVGIRKASIHHHFPTKEDLGGAIVEDYIERVRTEFDRVEVQHSDVVARLEAFFQIFKSGDDGKLLPLCGALAAEMSALPPSMQQLTQRFFEMQLTWLTRMLEQGIKLKQIPKGSGARQKAFLLLSVLEGSSFINWATKDADSLQPSVIRLIVENA</sequence>
<evidence type="ECO:0000256" key="3">
    <source>
        <dbReference type="ARBA" id="ARBA00023163"/>
    </source>
</evidence>
<dbReference type="SUPFAM" id="SSF46689">
    <property type="entry name" value="Homeodomain-like"/>
    <property type="match status" value="1"/>
</dbReference>
<keyword evidence="3" id="KW-0804">Transcription</keyword>
<gene>
    <name evidence="6" type="ORF">ARC23_08050</name>
</gene>
<dbReference type="InterPro" id="IPR036271">
    <property type="entry name" value="Tet_transcr_reg_TetR-rel_C_sf"/>
</dbReference>
<protein>
    <submittedName>
        <fullName evidence="6">TetR family transcriptional regulator</fullName>
    </submittedName>
</protein>
<evidence type="ECO:0000313" key="6">
    <source>
        <dbReference type="EMBL" id="KRG51655.1"/>
    </source>
</evidence>
<reference evidence="6 7" key="1">
    <citation type="journal article" date="2016" name="Front. Microbiol.">
        <title>Genome Sequence of Type Strains of Genus Stenotrophomonas.</title>
        <authorList>
            <person name="Patil P.P."/>
            <person name="Midha S."/>
            <person name="Kumar S."/>
            <person name="Patil P.B."/>
        </authorList>
    </citation>
    <scope>NUCLEOTIDE SEQUENCE [LARGE SCALE GENOMIC DNA]</scope>
    <source>
        <strain evidence="6 7">LMG 978</strain>
    </source>
</reference>
<dbReference type="OrthoDB" id="9809772at2"/>
<evidence type="ECO:0000256" key="1">
    <source>
        <dbReference type="ARBA" id="ARBA00023015"/>
    </source>
</evidence>
<organism evidence="6 7">
    <name type="scientific">Stenotrophomonas beteli</name>
    <dbReference type="NCBI Taxonomy" id="3384461"/>
    <lineage>
        <taxon>Bacteria</taxon>
        <taxon>Pseudomonadati</taxon>
        <taxon>Pseudomonadota</taxon>
        <taxon>Gammaproteobacteria</taxon>
        <taxon>Lysobacterales</taxon>
        <taxon>Lysobacteraceae</taxon>
        <taxon>Stenotrophomonas</taxon>
        <taxon>Stenotrophomonas maltophilia group</taxon>
    </lineage>
</organism>
<proteinExistence type="predicted"/>
<dbReference type="PRINTS" id="PR00455">
    <property type="entry name" value="HTHTETR"/>
</dbReference>
<dbReference type="PROSITE" id="PS50977">
    <property type="entry name" value="HTH_TETR_2"/>
    <property type="match status" value="1"/>
</dbReference>
<dbReference type="EMBL" id="LLXV01000021">
    <property type="protein sequence ID" value="KRG51655.1"/>
    <property type="molecule type" value="Genomic_DNA"/>
</dbReference>
<feature type="DNA-binding region" description="H-T-H motif" evidence="4">
    <location>
        <begin position="26"/>
        <end position="45"/>
    </location>
</feature>
<dbReference type="PANTHER" id="PTHR47506:SF1">
    <property type="entry name" value="HTH-TYPE TRANSCRIPTIONAL REGULATOR YJDC"/>
    <property type="match status" value="1"/>
</dbReference>
<dbReference type="GO" id="GO:0003677">
    <property type="term" value="F:DNA binding"/>
    <property type="evidence" value="ECO:0007669"/>
    <property type="project" value="UniProtKB-UniRule"/>
</dbReference>
<dbReference type="InterPro" id="IPR001647">
    <property type="entry name" value="HTH_TetR"/>
</dbReference>
<name>A0A0R0BDE4_9GAMM</name>
<feature type="domain" description="HTH tetR-type" evidence="5">
    <location>
        <begin position="3"/>
        <end position="63"/>
    </location>
</feature>
<keyword evidence="7" id="KW-1185">Reference proteome</keyword>
<dbReference type="SUPFAM" id="SSF48498">
    <property type="entry name" value="Tetracyclin repressor-like, C-terminal domain"/>
    <property type="match status" value="1"/>
</dbReference>
<accession>A0A0R0BDE4</accession>
<evidence type="ECO:0000256" key="2">
    <source>
        <dbReference type="ARBA" id="ARBA00023125"/>
    </source>
</evidence>
<dbReference type="PANTHER" id="PTHR47506">
    <property type="entry name" value="TRANSCRIPTIONAL REGULATORY PROTEIN"/>
    <property type="match status" value="1"/>
</dbReference>
<dbReference type="InterPro" id="IPR009057">
    <property type="entry name" value="Homeodomain-like_sf"/>
</dbReference>
<evidence type="ECO:0000256" key="4">
    <source>
        <dbReference type="PROSITE-ProRule" id="PRU00335"/>
    </source>
</evidence>
<keyword evidence="1" id="KW-0805">Transcription regulation</keyword>
<keyword evidence="2 4" id="KW-0238">DNA-binding</keyword>
<dbReference type="Pfam" id="PF00440">
    <property type="entry name" value="TetR_N"/>
    <property type="match status" value="1"/>
</dbReference>
<dbReference type="Proteomes" id="UP000051757">
    <property type="component" value="Unassembled WGS sequence"/>
</dbReference>
<evidence type="ECO:0000313" key="7">
    <source>
        <dbReference type="Proteomes" id="UP000051757"/>
    </source>
</evidence>